<evidence type="ECO:0000256" key="1">
    <source>
        <dbReference type="SAM" id="Phobius"/>
    </source>
</evidence>
<dbReference type="Pfam" id="PF01757">
    <property type="entry name" value="Acyl_transf_3"/>
    <property type="match status" value="1"/>
</dbReference>
<keyword evidence="3" id="KW-0012">Acyltransferase</keyword>
<feature type="transmembrane region" description="Helical" evidence="1">
    <location>
        <begin position="33"/>
        <end position="50"/>
    </location>
</feature>
<comment type="caution">
    <text evidence="3">The sequence shown here is derived from an EMBL/GenBank/DDBJ whole genome shotgun (WGS) entry which is preliminary data.</text>
</comment>
<accession>A0A9D1ICX7</accession>
<protein>
    <submittedName>
        <fullName evidence="3">Acyltransferase family protein</fullName>
    </submittedName>
</protein>
<feature type="transmembrane region" description="Helical" evidence="1">
    <location>
        <begin position="62"/>
        <end position="82"/>
    </location>
</feature>
<keyword evidence="1" id="KW-0812">Transmembrane</keyword>
<evidence type="ECO:0000313" key="3">
    <source>
        <dbReference type="EMBL" id="HIU35120.1"/>
    </source>
</evidence>
<feature type="transmembrane region" description="Helical" evidence="1">
    <location>
        <begin position="222"/>
        <end position="243"/>
    </location>
</feature>
<proteinExistence type="predicted"/>
<reference evidence="3" key="2">
    <citation type="journal article" date="2021" name="PeerJ">
        <title>Extensive microbial diversity within the chicken gut microbiome revealed by metagenomics and culture.</title>
        <authorList>
            <person name="Gilroy R."/>
            <person name="Ravi A."/>
            <person name="Getino M."/>
            <person name="Pursley I."/>
            <person name="Horton D.L."/>
            <person name="Alikhan N.F."/>
            <person name="Baker D."/>
            <person name="Gharbi K."/>
            <person name="Hall N."/>
            <person name="Watson M."/>
            <person name="Adriaenssens E.M."/>
            <person name="Foster-Nyarko E."/>
            <person name="Jarju S."/>
            <person name="Secka A."/>
            <person name="Antonio M."/>
            <person name="Oren A."/>
            <person name="Chaudhuri R.R."/>
            <person name="La Ragione R."/>
            <person name="Hildebrand F."/>
            <person name="Pallen M.J."/>
        </authorList>
    </citation>
    <scope>NUCLEOTIDE SEQUENCE</scope>
    <source>
        <strain evidence="3">ChiGjej1B1-19959</strain>
    </source>
</reference>
<reference evidence="3" key="1">
    <citation type="submission" date="2020-10" db="EMBL/GenBank/DDBJ databases">
        <authorList>
            <person name="Gilroy R."/>
        </authorList>
    </citation>
    <scope>NUCLEOTIDE SEQUENCE</scope>
    <source>
        <strain evidence="3">ChiGjej1B1-19959</strain>
    </source>
</reference>
<feature type="transmembrane region" description="Helical" evidence="1">
    <location>
        <begin position="180"/>
        <end position="198"/>
    </location>
</feature>
<feature type="transmembrane region" description="Helical" evidence="1">
    <location>
        <begin position="117"/>
        <end position="136"/>
    </location>
</feature>
<dbReference type="InterPro" id="IPR002656">
    <property type="entry name" value="Acyl_transf_3_dom"/>
</dbReference>
<keyword evidence="1" id="KW-0472">Membrane</keyword>
<evidence type="ECO:0000313" key="4">
    <source>
        <dbReference type="Proteomes" id="UP000824071"/>
    </source>
</evidence>
<sequence>SFGFYILFVVLGQASFSFSGLLNACLPLLTGQYWFASVYVGMYILFPFVNKALQAMNEKQHRILCLVLFALFTLYLPSTALVVNGYGIAWMLALYVFGAYLRLYYKPAGKLNWKIIFFYFAPTILLPLSRFGIDFANQFLPLDLSAYSKFFYKNNSVFVCLSAVALLVVFLNVKIKSHFAARIIQAVAPMTFGVYLVHNNPTIRDWLWQTLHPTAYLNKPWFFLYGFGIILMLFVMSAAIEFVRSRLYDKWETSKLWSRICVAFEAFGKKKFPSANG</sequence>
<keyword evidence="3" id="KW-0808">Transferase</keyword>
<dbReference type="Proteomes" id="UP000824071">
    <property type="component" value="Unassembled WGS sequence"/>
</dbReference>
<dbReference type="AlphaFoldDB" id="A0A9D1ICX7"/>
<feature type="domain" description="Acyltransferase 3" evidence="2">
    <location>
        <begin position="4"/>
        <end position="236"/>
    </location>
</feature>
<feature type="transmembrane region" description="Helical" evidence="1">
    <location>
        <begin position="156"/>
        <end position="173"/>
    </location>
</feature>
<gene>
    <name evidence="3" type="ORF">IAC53_00730</name>
</gene>
<dbReference type="GO" id="GO:0016747">
    <property type="term" value="F:acyltransferase activity, transferring groups other than amino-acyl groups"/>
    <property type="evidence" value="ECO:0007669"/>
    <property type="project" value="InterPro"/>
</dbReference>
<organism evidence="3 4">
    <name type="scientific">Candidatus Fimenecus excrementigallinarum</name>
    <dbReference type="NCBI Taxonomy" id="2840816"/>
    <lineage>
        <taxon>Bacteria</taxon>
        <taxon>Bacillati</taxon>
        <taxon>Bacillota</taxon>
        <taxon>Clostridia</taxon>
        <taxon>Candidatus Fimenecus</taxon>
    </lineage>
</organism>
<dbReference type="EMBL" id="DVMW01000006">
    <property type="protein sequence ID" value="HIU35120.1"/>
    <property type="molecule type" value="Genomic_DNA"/>
</dbReference>
<keyword evidence="1" id="KW-1133">Transmembrane helix</keyword>
<name>A0A9D1ICX7_9FIRM</name>
<evidence type="ECO:0000259" key="2">
    <source>
        <dbReference type="Pfam" id="PF01757"/>
    </source>
</evidence>
<feature type="transmembrane region" description="Helical" evidence="1">
    <location>
        <begin position="88"/>
        <end position="105"/>
    </location>
</feature>
<feature type="non-terminal residue" evidence="3">
    <location>
        <position position="1"/>
    </location>
</feature>